<sequence>MKKIGIVLLICVCSVMFCGCTLETEDTTNNMENINEYDWELKDNANTNDFIFEFTPTK</sequence>
<reference evidence="2 3" key="1">
    <citation type="submission" date="2019-12" db="EMBL/GenBank/DDBJ databases">
        <title>Sporaefaciens musculi gen. nov., sp. nov., a novel bacterium isolated from the caecum of an obese mouse.</title>
        <authorList>
            <person name="Rasmussen T.S."/>
            <person name="Streidl T."/>
            <person name="Hitch T.C.A."/>
            <person name="Wortmann E."/>
            <person name="Deptula P."/>
            <person name="Hansen M."/>
            <person name="Nielsen D.S."/>
            <person name="Clavel T."/>
            <person name="Vogensen F.K."/>
        </authorList>
    </citation>
    <scope>NUCLEOTIDE SEQUENCE [LARGE SCALE GENOMIC DNA]</scope>
    <source>
        <strain evidence="2 3">WCA-9-b2</strain>
    </source>
</reference>
<dbReference type="RefSeq" id="WP_159442381.1">
    <property type="nucleotide sequence ID" value="NZ_WUQX01000001.1"/>
</dbReference>
<protein>
    <recommendedName>
        <fullName evidence="4">Lipoprotein</fullName>
    </recommendedName>
</protein>
<dbReference type="PROSITE" id="PS51257">
    <property type="entry name" value="PROKAR_LIPOPROTEIN"/>
    <property type="match status" value="1"/>
</dbReference>
<comment type="caution">
    <text evidence="2">The sequence shown here is derived from an EMBL/GenBank/DDBJ whole genome shotgun (WGS) entry which is preliminary data.</text>
</comment>
<evidence type="ECO:0000313" key="3">
    <source>
        <dbReference type="Proteomes" id="UP000460412"/>
    </source>
</evidence>
<dbReference type="Proteomes" id="UP000460412">
    <property type="component" value="Unassembled WGS sequence"/>
</dbReference>
<feature type="chain" id="PRO_5031197930" description="Lipoprotein" evidence="1">
    <location>
        <begin position="24"/>
        <end position="58"/>
    </location>
</feature>
<name>A0A7X3MI15_9FIRM</name>
<accession>A0A7X3MI15</accession>
<proteinExistence type="predicted"/>
<gene>
    <name evidence="2" type="ORF">GN277_15065</name>
</gene>
<evidence type="ECO:0000256" key="1">
    <source>
        <dbReference type="SAM" id="SignalP"/>
    </source>
</evidence>
<keyword evidence="1" id="KW-0732">Signal</keyword>
<feature type="signal peptide" evidence="1">
    <location>
        <begin position="1"/>
        <end position="23"/>
    </location>
</feature>
<dbReference type="EMBL" id="WUQX01000001">
    <property type="protein sequence ID" value="MXP76655.1"/>
    <property type="molecule type" value="Genomic_DNA"/>
</dbReference>
<evidence type="ECO:0000313" key="2">
    <source>
        <dbReference type="EMBL" id="MXP76655.1"/>
    </source>
</evidence>
<dbReference type="AlphaFoldDB" id="A0A7X3MI15"/>
<organism evidence="2 3">
    <name type="scientific">Sporofaciens musculi</name>
    <dbReference type="NCBI Taxonomy" id="2681861"/>
    <lineage>
        <taxon>Bacteria</taxon>
        <taxon>Bacillati</taxon>
        <taxon>Bacillota</taxon>
        <taxon>Clostridia</taxon>
        <taxon>Lachnospirales</taxon>
        <taxon>Lachnospiraceae</taxon>
        <taxon>Sporofaciens</taxon>
    </lineage>
</organism>
<evidence type="ECO:0008006" key="4">
    <source>
        <dbReference type="Google" id="ProtNLM"/>
    </source>
</evidence>
<keyword evidence="3" id="KW-1185">Reference proteome</keyword>